<dbReference type="InterPro" id="IPR051531">
    <property type="entry name" value="N-acetyltransferase"/>
</dbReference>
<dbReference type="InterPro" id="IPR016181">
    <property type="entry name" value="Acyl_CoA_acyltransferase"/>
</dbReference>
<evidence type="ECO:0000259" key="1">
    <source>
        <dbReference type="PROSITE" id="PS51186"/>
    </source>
</evidence>
<dbReference type="Proteomes" id="UP000319014">
    <property type="component" value="Unassembled WGS sequence"/>
</dbReference>
<gene>
    <name evidence="2" type="ORF">SAMN06265221_10536</name>
</gene>
<organism evidence="2 3">
    <name type="scientific">Paracoccus laeviglucosivorans</name>
    <dbReference type="NCBI Taxonomy" id="1197861"/>
    <lineage>
        <taxon>Bacteria</taxon>
        <taxon>Pseudomonadati</taxon>
        <taxon>Pseudomonadota</taxon>
        <taxon>Alphaproteobacteria</taxon>
        <taxon>Rhodobacterales</taxon>
        <taxon>Paracoccaceae</taxon>
        <taxon>Paracoccus</taxon>
    </lineage>
</organism>
<dbReference type="GO" id="GO:0016747">
    <property type="term" value="F:acyltransferase activity, transferring groups other than amino-acyl groups"/>
    <property type="evidence" value="ECO:0007669"/>
    <property type="project" value="InterPro"/>
</dbReference>
<dbReference type="SUPFAM" id="SSF55729">
    <property type="entry name" value="Acyl-CoA N-acyltransferases (Nat)"/>
    <property type="match status" value="1"/>
</dbReference>
<evidence type="ECO:0000313" key="3">
    <source>
        <dbReference type="Proteomes" id="UP000319014"/>
    </source>
</evidence>
<accession>A0A521CPZ3</accession>
<dbReference type="PROSITE" id="PS51186">
    <property type="entry name" value="GNAT"/>
    <property type="match status" value="1"/>
</dbReference>
<keyword evidence="3" id="KW-1185">Reference proteome</keyword>
<dbReference type="RefSeq" id="WP_425467462.1">
    <property type="nucleotide sequence ID" value="NZ_FXTK01000005.1"/>
</dbReference>
<protein>
    <submittedName>
        <fullName evidence="2">Protein N-acetyltransferase, RimJ/RimL family</fullName>
    </submittedName>
</protein>
<reference evidence="2 3" key="1">
    <citation type="submission" date="2017-05" db="EMBL/GenBank/DDBJ databases">
        <authorList>
            <person name="Varghese N."/>
            <person name="Submissions S."/>
        </authorList>
    </citation>
    <scope>NUCLEOTIDE SEQUENCE [LARGE SCALE GENOMIC DNA]</scope>
    <source>
        <strain evidence="2 3">DSM 100094</strain>
    </source>
</reference>
<dbReference type="PANTHER" id="PTHR43792:SF1">
    <property type="entry name" value="N-ACETYLTRANSFERASE DOMAIN-CONTAINING PROTEIN"/>
    <property type="match status" value="1"/>
</dbReference>
<feature type="domain" description="N-acetyltransferase" evidence="1">
    <location>
        <begin position="20"/>
        <end position="175"/>
    </location>
</feature>
<dbReference type="PANTHER" id="PTHR43792">
    <property type="entry name" value="GNAT FAMILY, PUTATIVE (AFU_ORTHOLOGUE AFUA_3G00765)-RELATED-RELATED"/>
    <property type="match status" value="1"/>
</dbReference>
<dbReference type="AlphaFoldDB" id="A0A521CPZ3"/>
<keyword evidence="2" id="KW-0808">Transferase</keyword>
<dbReference type="Gene3D" id="3.40.630.30">
    <property type="match status" value="1"/>
</dbReference>
<sequence>MSVQTSMMTAPVPVIETDRLILRAPRLGDLEAMVDFYASDRAHFVGGPCSRFDAWNRLTSSIGHWVVRGYGMWMIEVKATRQPAGRVGILNHDGWPEPELGWHVFNGFEGQGIAHEAALAARKAARELFRLHPVISLIVPENTRSRALAERLGAKVEREGEVLGHACLVYRHPAEEVSA</sequence>
<proteinExistence type="predicted"/>
<dbReference type="InterPro" id="IPR000182">
    <property type="entry name" value="GNAT_dom"/>
</dbReference>
<name>A0A521CPZ3_9RHOB</name>
<dbReference type="Pfam" id="PF13302">
    <property type="entry name" value="Acetyltransf_3"/>
    <property type="match status" value="1"/>
</dbReference>
<evidence type="ECO:0000313" key="2">
    <source>
        <dbReference type="EMBL" id="SMO60730.1"/>
    </source>
</evidence>
<dbReference type="EMBL" id="FXTK01000005">
    <property type="protein sequence ID" value="SMO60730.1"/>
    <property type="molecule type" value="Genomic_DNA"/>
</dbReference>